<proteinExistence type="predicted"/>
<evidence type="ECO:0000256" key="1">
    <source>
        <dbReference type="ARBA" id="ARBA00015647"/>
    </source>
</evidence>
<dbReference type="Pfam" id="PF02569">
    <property type="entry name" value="Pantoate_ligase"/>
    <property type="match status" value="1"/>
</dbReference>
<dbReference type="Proteomes" id="UP000008783">
    <property type="component" value="Unassembled WGS sequence"/>
</dbReference>
<dbReference type="OrthoDB" id="2020436at2759"/>
<keyword evidence="6" id="KW-0732">Signal</keyword>
<keyword evidence="8" id="KW-1185">Reference proteome</keyword>
<gene>
    <name evidence="7" type="ORF">PGTG_07629</name>
</gene>
<reference key="1">
    <citation type="submission" date="2007-01" db="EMBL/GenBank/DDBJ databases">
        <title>The Genome Sequence of Puccinia graminis f. sp. tritici Strain CRL 75-36-700-3.</title>
        <authorList>
            <consortium name="The Broad Institute Genome Sequencing Platform"/>
            <person name="Birren B."/>
            <person name="Lander E."/>
            <person name="Galagan J."/>
            <person name="Nusbaum C."/>
            <person name="Devon K."/>
            <person name="Cuomo C."/>
            <person name="Jaffe D."/>
            <person name="Butler J."/>
            <person name="Alvarez P."/>
            <person name="Gnerre S."/>
            <person name="Grabherr M."/>
            <person name="Mauceli E."/>
            <person name="Brockman W."/>
            <person name="Young S."/>
            <person name="LaButti K."/>
            <person name="Sykes S."/>
            <person name="DeCaprio D."/>
            <person name="Crawford M."/>
            <person name="Koehrsen M."/>
            <person name="Engels R."/>
            <person name="Montgomery P."/>
            <person name="Pearson M."/>
            <person name="Howarth C."/>
            <person name="Larson L."/>
            <person name="White J."/>
            <person name="Zeng Q."/>
            <person name="Kodira C."/>
            <person name="Yandava C."/>
            <person name="Alvarado L."/>
            <person name="O'Leary S."/>
            <person name="Szabo L."/>
            <person name="Dean R."/>
            <person name="Schein J."/>
        </authorList>
    </citation>
    <scope>NUCLEOTIDE SEQUENCE</scope>
    <source>
        <strain>CRL 75-36-700-3</strain>
    </source>
</reference>
<dbReference type="InParanoid" id="E3KCT6"/>
<evidence type="ECO:0000256" key="2">
    <source>
        <dbReference type="ARBA" id="ARBA00022741"/>
    </source>
</evidence>
<dbReference type="InterPro" id="IPR003721">
    <property type="entry name" value="Pantoate_ligase"/>
</dbReference>
<name>E3KCT6_PUCGT</name>
<feature type="signal peptide" evidence="6">
    <location>
        <begin position="1"/>
        <end position="24"/>
    </location>
</feature>
<dbReference type="eggNOG" id="KOG3042">
    <property type="taxonomic scope" value="Eukaryota"/>
</dbReference>
<sequence>MGPMGTAPPLFFFFSLFFYPPLLQRPRSTVLPAIQPITRAQTSMSHHSTPFSILRTVEEVREWRNHLPDPSSIGFVPTMGALHEGHLQLVRHSLSTQQNTIVSIFLNPAQFGPTEDLSSYPSTLESDLKQLSGRPLM</sequence>
<keyword evidence="3" id="KW-0067">ATP-binding</keyword>
<dbReference type="HOGENOM" id="CLU_154755_0_0_1"/>
<dbReference type="GO" id="GO:0004592">
    <property type="term" value="F:pantoate-beta-alanine ligase activity"/>
    <property type="evidence" value="ECO:0007669"/>
    <property type="project" value="InterPro"/>
</dbReference>
<dbReference type="PANTHER" id="PTHR21299">
    <property type="entry name" value="CYTIDYLATE KINASE/PANTOATE-BETA-ALANINE LIGASE"/>
    <property type="match status" value="1"/>
</dbReference>
<dbReference type="Gene3D" id="3.40.50.620">
    <property type="entry name" value="HUPs"/>
    <property type="match status" value="1"/>
</dbReference>
<reference evidence="8" key="2">
    <citation type="journal article" date="2011" name="Proc. Natl. Acad. Sci. U.S.A.">
        <title>Obligate biotrophy features unraveled by the genomic analysis of rust fungi.</title>
        <authorList>
            <person name="Duplessis S."/>
            <person name="Cuomo C.A."/>
            <person name="Lin Y.-C."/>
            <person name="Aerts A."/>
            <person name="Tisserant E."/>
            <person name="Veneault-Fourrey C."/>
            <person name="Joly D.L."/>
            <person name="Hacquard S."/>
            <person name="Amselem J."/>
            <person name="Cantarel B.L."/>
            <person name="Chiu R."/>
            <person name="Coutinho P.M."/>
            <person name="Feau N."/>
            <person name="Field M."/>
            <person name="Frey P."/>
            <person name="Gelhaye E."/>
            <person name="Goldberg J."/>
            <person name="Grabherr M.G."/>
            <person name="Kodira C.D."/>
            <person name="Kohler A."/>
            <person name="Kuees U."/>
            <person name="Lindquist E.A."/>
            <person name="Lucas S.M."/>
            <person name="Mago R."/>
            <person name="Mauceli E."/>
            <person name="Morin E."/>
            <person name="Murat C."/>
            <person name="Pangilinan J.L."/>
            <person name="Park R."/>
            <person name="Pearson M."/>
            <person name="Quesneville H."/>
            <person name="Rouhier N."/>
            <person name="Sakthikumar S."/>
            <person name="Salamov A.A."/>
            <person name="Schmutz J."/>
            <person name="Selles B."/>
            <person name="Shapiro H."/>
            <person name="Tanguay P."/>
            <person name="Tuskan G.A."/>
            <person name="Henrissat B."/>
            <person name="Van de Peer Y."/>
            <person name="Rouze P."/>
            <person name="Ellis J.G."/>
            <person name="Dodds P.N."/>
            <person name="Schein J.E."/>
            <person name="Zhong S."/>
            <person name="Hamelin R.C."/>
            <person name="Grigoriev I.V."/>
            <person name="Szabo L.J."/>
            <person name="Martin F."/>
        </authorList>
    </citation>
    <scope>NUCLEOTIDE SEQUENCE [LARGE SCALE GENOMIC DNA]</scope>
    <source>
        <strain evidence="8">CRL 75-36-700-3 / race SCCL</strain>
    </source>
</reference>
<protein>
    <recommendedName>
        <fullName evidence="1">Pantoate--beta-alanine ligase</fullName>
    </recommendedName>
    <alternativeName>
        <fullName evidence="5">Pantoate-activating enzyme</fullName>
    </alternativeName>
    <alternativeName>
        <fullName evidence="4">Pantothenate synthetase</fullName>
    </alternativeName>
</protein>
<dbReference type="RefSeq" id="XP_003326651.2">
    <property type="nucleotide sequence ID" value="XM_003326603.2"/>
</dbReference>
<evidence type="ECO:0000256" key="6">
    <source>
        <dbReference type="SAM" id="SignalP"/>
    </source>
</evidence>
<dbReference type="KEGG" id="pgr:PGTG_07629"/>
<dbReference type="InterPro" id="IPR014729">
    <property type="entry name" value="Rossmann-like_a/b/a_fold"/>
</dbReference>
<evidence type="ECO:0000313" key="8">
    <source>
        <dbReference type="Proteomes" id="UP000008783"/>
    </source>
</evidence>
<evidence type="ECO:0000313" key="7">
    <source>
        <dbReference type="EMBL" id="EFP82232.2"/>
    </source>
</evidence>
<organism evidence="7 8">
    <name type="scientific">Puccinia graminis f. sp. tritici (strain CRL 75-36-700-3 / race SCCL)</name>
    <name type="common">Black stem rust fungus</name>
    <dbReference type="NCBI Taxonomy" id="418459"/>
    <lineage>
        <taxon>Eukaryota</taxon>
        <taxon>Fungi</taxon>
        <taxon>Dikarya</taxon>
        <taxon>Basidiomycota</taxon>
        <taxon>Pucciniomycotina</taxon>
        <taxon>Pucciniomycetes</taxon>
        <taxon>Pucciniales</taxon>
        <taxon>Pucciniaceae</taxon>
        <taxon>Puccinia</taxon>
    </lineage>
</organism>
<dbReference type="GeneID" id="10529605"/>
<dbReference type="PANTHER" id="PTHR21299:SF1">
    <property type="entry name" value="PANTOATE--BETA-ALANINE LIGASE"/>
    <property type="match status" value="1"/>
</dbReference>
<evidence type="ECO:0000256" key="4">
    <source>
        <dbReference type="ARBA" id="ARBA00029902"/>
    </source>
</evidence>
<dbReference type="EMBL" id="DS178281">
    <property type="protein sequence ID" value="EFP82232.2"/>
    <property type="molecule type" value="Genomic_DNA"/>
</dbReference>
<dbReference type="AlphaFoldDB" id="E3KCT6"/>
<dbReference type="STRING" id="418459.E3KCT6"/>
<keyword evidence="2" id="KW-0547">Nucleotide-binding</keyword>
<dbReference type="GO" id="GO:0015940">
    <property type="term" value="P:pantothenate biosynthetic process"/>
    <property type="evidence" value="ECO:0007669"/>
    <property type="project" value="InterPro"/>
</dbReference>
<evidence type="ECO:0000256" key="3">
    <source>
        <dbReference type="ARBA" id="ARBA00022840"/>
    </source>
</evidence>
<evidence type="ECO:0000256" key="5">
    <source>
        <dbReference type="ARBA" id="ARBA00032806"/>
    </source>
</evidence>
<keyword evidence="7" id="KW-0436">Ligase</keyword>
<dbReference type="GO" id="GO:0005524">
    <property type="term" value="F:ATP binding"/>
    <property type="evidence" value="ECO:0007669"/>
    <property type="project" value="UniProtKB-KW"/>
</dbReference>
<dbReference type="VEuPathDB" id="FungiDB:PGTG_07629"/>
<accession>E3KCT6</accession>
<dbReference type="SUPFAM" id="SSF52374">
    <property type="entry name" value="Nucleotidylyl transferase"/>
    <property type="match status" value="1"/>
</dbReference>
<feature type="chain" id="PRO_5003173232" description="Pantoate--beta-alanine ligase" evidence="6">
    <location>
        <begin position="25"/>
        <end position="137"/>
    </location>
</feature>